<proteinExistence type="predicted"/>
<gene>
    <name evidence="1" type="ORF">EVAR_31043_1</name>
</gene>
<reference evidence="1 2" key="1">
    <citation type="journal article" date="2019" name="Commun. Biol.">
        <title>The bagworm genome reveals a unique fibroin gene that provides high tensile strength.</title>
        <authorList>
            <person name="Kono N."/>
            <person name="Nakamura H."/>
            <person name="Ohtoshi R."/>
            <person name="Tomita M."/>
            <person name="Numata K."/>
            <person name="Arakawa K."/>
        </authorList>
    </citation>
    <scope>NUCLEOTIDE SEQUENCE [LARGE SCALE GENOMIC DNA]</scope>
</reference>
<organism evidence="1 2">
    <name type="scientific">Eumeta variegata</name>
    <name type="common">Bagworm moth</name>
    <name type="synonym">Eumeta japonica</name>
    <dbReference type="NCBI Taxonomy" id="151549"/>
    <lineage>
        <taxon>Eukaryota</taxon>
        <taxon>Metazoa</taxon>
        <taxon>Ecdysozoa</taxon>
        <taxon>Arthropoda</taxon>
        <taxon>Hexapoda</taxon>
        <taxon>Insecta</taxon>
        <taxon>Pterygota</taxon>
        <taxon>Neoptera</taxon>
        <taxon>Endopterygota</taxon>
        <taxon>Lepidoptera</taxon>
        <taxon>Glossata</taxon>
        <taxon>Ditrysia</taxon>
        <taxon>Tineoidea</taxon>
        <taxon>Psychidae</taxon>
        <taxon>Oiketicinae</taxon>
        <taxon>Eumeta</taxon>
    </lineage>
</organism>
<protein>
    <submittedName>
        <fullName evidence="1">Uncharacterized protein</fullName>
    </submittedName>
</protein>
<comment type="caution">
    <text evidence="1">The sequence shown here is derived from an EMBL/GenBank/DDBJ whole genome shotgun (WGS) entry which is preliminary data.</text>
</comment>
<evidence type="ECO:0000313" key="2">
    <source>
        <dbReference type="Proteomes" id="UP000299102"/>
    </source>
</evidence>
<dbReference type="EMBL" id="BGZK01000327">
    <property type="protein sequence ID" value="GBP37045.1"/>
    <property type="molecule type" value="Genomic_DNA"/>
</dbReference>
<name>A0A4C1VH29_EUMVA</name>
<accession>A0A4C1VH29</accession>
<sequence>MVNSVDLKLCSQQQPIDCSRDGPSPCTLENDAVVTVSSYSGTFQRLTSPDILFWGHVEDINRLLVPQKRDICLIYSSNNVFFLKSHVAVKLATLQKWVDSTVEIPHFDAFAFTLHLVIGSFDSLLPIHHPTLTPSVHVPSIRYPIPTSFAADSAPQFTARDVGAGAGVRPSHASSSYVVFTHSVNNTNT</sequence>
<dbReference type="Proteomes" id="UP000299102">
    <property type="component" value="Unassembled WGS sequence"/>
</dbReference>
<dbReference type="AlphaFoldDB" id="A0A4C1VH29"/>
<evidence type="ECO:0000313" key="1">
    <source>
        <dbReference type="EMBL" id="GBP37045.1"/>
    </source>
</evidence>
<keyword evidence="2" id="KW-1185">Reference proteome</keyword>